<evidence type="ECO:0000313" key="3">
    <source>
        <dbReference type="EMBL" id="KYD19080.1"/>
    </source>
</evidence>
<evidence type="ECO:0000313" key="4">
    <source>
        <dbReference type="Proteomes" id="UP000075455"/>
    </source>
</evidence>
<feature type="domain" description="DUF1972" evidence="2">
    <location>
        <begin position="1"/>
        <end position="185"/>
    </location>
</feature>
<dbReference type="GO" id="GO:0016757">
    <property type="term" value="F:glycosyltransferase activity"/>
    <property type="evidence" value="ECO:0007669"/>
    <property type="project" value="TreeGrafter"/>
</dbReference>
<dbReference type="Proteomes" id="UP000075455">
    <property type="component" value="Unassembled WGS sequence"/>
</dbReference>
<dbReference type="NCBIfam" id="NF046071">
    <property type="entry name" value="B1-4RhmsylTfaseCps2T"/>
    <property type="match status" value="1"/>
</dbReference>
<dbReference type="Gene3D" id="3.40.50.2000">
    <property type="entry name" value="Glycogen Phosphorylase B"/>
    <property type="match status" value="2"/>
</dbReference>
<proteinExistence type="predicted"/>
<dbReference type="AlphaFoldDB" id="A0A150M3B8"/>
<sequence>MKHVFIIGSKGIPAKYGGFETFVEYLTKRKVSEDITYHVSCLGENNDEFYYNNARCFNVKVPDVGSAKAVLYDLMSLQECIRYIKENNLTNSIVYILACRIGPFFAFYKKQLEKMGVKVFVNPDGHEWKRSKWNYWIKRYWKFSERLMVKHADLLVCDSRGIESYIQNEYRHYRPKTTFIAYGADVKASSLADDGAKLVDWYRQHQVKPFEYYLIVGRFVPENNYELMIREFMASNTKKDLVIISNVEQNAFYQQLLEKTKFDRDPRIKFVGTVYDQELLKKIREQAYGYLHGHEVGGTNPSLLEALASTKINLLLDVVFNKEVGADGALYFTKEQGSLSQLINMVDQYTQEQIELLGAKAKNRIIKEYSWDKIVSDYEQLFLDS</sequence>
<dbReference type="Pfam" id="PF09314">
    <property type="entry name" value="DUF1972"/>
    <property type="match status" value="1"/>
</dbReference>
<protein>
    <recommendedName>
        <fullName evidence="2">DUF1972 domain-containing protein</fullName>
    </recommendedName>
</protein>
<accession>A0A150M3B8</accession>
<evidence type="ECO:0000259" key="2">
    <source>
        <dbReference type="Pfam" id="PF09314"/>
    </source>
</evidence>
<keyword evidence="1" id="KW-0808">Transferase</keyword>
<gene>
    <name evidence="3" type="ORF">B4119_3910</name>
</gene>
<evidence type="ECO:0000256" key="1">
    <source>
        <dbReference type="ARBA" id="ARBA00022679"/>
    </source>
</evidence>
<dbReference type="InterPro" id="IPR015393">
    <property type="entry name" value="DUF1972"/>
</dbReference>
<dbReference type="EMBL" id="LQYS01000014">
    <property type="protein sequence ID" value="KYD19080.1"/>
    <property type="molecule type" value="Genomic_DNA"/>
</dbReference>
<comment type="caution">
    <text evidence="3">The sequence shown here is derived from an EMBL/GenBank/DDBJ whole genome shotgun (WGS) entry which is preliminary data.</text>
</comment>
<dbReference type="RefSeq" id="WP_061578923.1">
    <property type="nucleotide sequence ID" value="NZ_LQYS01000014.1"/>
</dbReference>
<reference evidence="3 4" key="1">
    <citation type="submission" date="2016-01" db="EMBL/GenBank/DDBJ databases">
        <title>Draft Genome Sequences of Seven Thermophilic Sporeformers Isolated from Foods.</title>
        <authorList>
            <person name="Berendsen E.M."/>
            <person name="Wells-Bennik M.H."/>
            <person name="Krawcyk A.O."/>
            <person name="De Jong A."/>
            <person name="Holsappel S."/>
            <person name="Eijlander R.T."/>
            <person name="Kuipers O.P."/>
        </authorList>
    </citation>
    <scope>NUCLEOTIDE SEQUENCE [LARGE SCALE GENOMIC DNA]</scope>
    <source>
        <strain evidence="3 4">B4119</strain>
    </source>
</reference>
<dbReference type="SUPFAM" id="SSF53756">
    <property type="entry name" value="UDP-Glycosyltransferase/glycogen phosphorylase"/>
    <property type="match status" value="1"/>
</dbReference>
<dbReference type="GO" id="GO:0009103">
    <property type="term" value="P:lipopolysaccharide biosynthetic process"/>
    <property type="evidence" value="ECO:0007669"/>
    <property type="project" value="TreeGrafter"/>
</dbReference>
<name>A0A150M3B8_9BACL</name>
<organism evidence="3 4">
    <name type="scientific">Saccharococcus caldoxylosilyticus</name>
    <dbReference type="NCBI Taxonomy" id="81408"/>
    <lineage>
        <taxon>Bacteria</taxon>
        <taxon>Bacillati</taxon>
        <taxon>Bacillota</taxon>
        <taxon>Bacilli</taxon>
        <taxon>Bacillales</taxon>
        <taxon>Anoxybacillaceae</taxon>
        <taxon>Saccharococcus</taxon>
    </lineage>
</organism>
<dbReference type="PATRIC" id="fig|81408.3.peg.1431"/>
<dbReference type="STRING" id="81408.B4119_3910"/>
<dbReference type="PANTHER" id="PTHR46401:SF2">
    <property type="entry name" value="GLYCOSYLTRANSFERASE WBBK-RELATED"/>
    <property type="match status" value="1"/>
</dbReference>
<dbReference type="PANTHER" id="PTHR46401">
    <property type="entry name" value="GLYCOSYLTRANSFERASE WBBK-RELATED"/>
    <property type="match status" value="1"/>
</dbReference>